<dbReference type="InterPro" id="IPR001834">
    <property type="entry name" value="CBR-like"/>
</dbReference>
<dbReference type="Pfam" id="PF00970">
    <property type="entry name" value="FAD_binding_6"/>
    <property type="match status" value="1"/>
</dbReference>
<feature type="binding site" evidence="5">
    <location>
        <position position="108"/>
    </location>
    <ligand>
        <name>FAD</name>
        <dbReference type="ChEBI" id="CHEBI:57692"/>
    </ligand>
</feature>
<evidence type="ECO:0000313" key="7">
    <source>
        <dbReference type="EMBL" id="CCI47898.1"/>
    </source>
</evidence>
<dbReference type="GO" id="GO:0071949">
    <property type="term" value="F:FAD binding"/>
    <property type="evidence" value="ECO:0007669"/>
    <property type="project" value="TreeGrafter"/>
</dbReference>
<evidence type="ECO:0000256" key="3">
    <source>
        <dbReference type="ARBA" id="ARBA00022827"/>
    </source>
</evidence>
<dbReference type="STRING" id="65357.A0A024GMH3"/>
<dbReference type="InterPro" id="IPR008333">
    <property type="entry name" value="Cbr1-like_FAD-bd_dom"/>
</dbReference>
<keyword evidence="3 5" id="KW-0274">FAD</keyword>
<feature type="binding site" evidence="5">
    <location>
        <position position="123"/>
    </location>
    <ligand>
        <name>FAD</name>
        <dbReference type="ChEBI" id="CHEBI:57692"/>
    </ligand>
</feature>
<feature type="binding site" evidence="5">
    <location>
        <position position="128"/>
    </location>
    <ligand>
        <name>FAD</name>
        <dbReference type="ChEBI" id="CHEBI:57692"/>
    </ligand>
</feature>
<feature type="binding site" evidence="5">
    <location>
        <position position="125"/>
    </location>
    <ligand>
        <name>FAD</name>
        <dbReference type="ChEBI" id="CHEBI:57692"/>
    </ligand>
</feature>
<evidence type="ECO:0000313" key="8">
    <source>
        <dbReference type="Proteomes" id="UP000053237"/>
    </source>
</evidence>
<reference evidence="7 8" key="1">
    <citation type="submission" date="2012-05" db="EMBL/GenBank/DDBJ databases">
        <title>Recombination and specialization in a pathogen metapopulation.</title>
        <authorList>
            <person name="Gardiner A."/>
            <person name="Kemen E."/>
            <person name="Schultz-Larsen T."/>
            <person name="MacLean D."/>
            <person name="Van Oosterhout C."/>
            <person name="Jones J.D.G."/>
        </authorList>
    </citation>
    <scope>NUCLEOTIDE SEQUENCE [LARGE SCALE GENOMIC DNA]</scope>
    <source>
        <strain evidence="7 8">Ac Nc2</strain>
    </source>
</reference>
<dbReference type="OrthoDB" id="432685at2759"/>
<evidence type="ECO:0000256" key="2">
    <source>
        <dbReference type="ARBA" id="ARBA00022630"/>
    </source>
</evidence>
<gene>
    <name evidence="7" type="ORF">BN9_089410</name>
</gene>
<evidence type="ECO:0000259" key="6">
    <source>
        <dbReference type="Pfam" id="PF00970"/>
    </source>
</evidence>
<proteinExistence type="predicted"/>
<keyword evidence="4" id="KW-0560">Oxidoreductase</keyword>
<accession>A0A024GMH3</accession>
<dbReference type="InParanoid" id="A0A024GMH3"/>
<sequence length="158" mass="17966">MGRTSNITSPTPSLYTHNHPLSSTAAAWTNEKRKRRKKGQREASDVIVSLYCWIKSRYNAGIISSDRAFLKTELFALPSKNHVLGLPVDQHITLRYKQPDGKVAMRSYTPITSDDTLGYVDLVVKVYFKDVHPKFRCSIGTYQDVQVARDAQGPHRWT</sequence>
<dbReference type="PANTHER" id="PTHR19370">
    <property type="entry name" value="NADH-CYTOCHROME B5 REDUCTASE"/>
    <property type="match status" value="1"/>
</dbReference>
<comment type="caution">
    <text evidence="7">The sequence shown here is derived from an EMBL/GenBank/DDBJ whole genome shotgun (WGS) entry which is preliminary data.</text>
</comment>
<protein>
    <recommendedName>
        <fullName evidence="6">Flavoprotein pyridine nucleotide cytochrome reductase-like FAD-binding domain-containing protein</fullName>
    </recommendedName>
</protein>
<dbReference type="Gene3D" id="2.40.30.10">
    <property type="entry name" value="Translation factors"/>
    <property type="match status" value="1"/>
</dbReference>
<dbReference type="EMBL" id="CAIX01000193">
    <property type="protein sequence ID" value="CCI47898.1"/>
    <property type="molecule type" value="Genomic_DNA"/>
</dbReference>
<dbReference type="GO" id="GO:0016491">
    <property type="term" value="F:oxidoreductase activity"/>
    <property type="evidence" value="ECO:0007669"/>
    <property type="project" value="UniProtKB-KW"/>
</dbReference>
<organism evidence="7 8">
    <name type="scientific">Albugo candida</name>
    <dbReference type="NCBI Taxonomy" id="65357"/>
    <lineage>
        <taxon>Eukaryota</taxon>
        <taxon>Sar</taxon>
        <taxon>Stramenopiles</taxon>
        <taxon>Oomycota</taxon>
        <taxon>Peronosporomycetes</taxon>
        <taxon>Albuginales</taxon>
        <taxon>Albuginaceae</taxon>
        <taxon>Albugo</taxon>
    </lineage>
</organism>
<feature type="binding site" evidence="5">
    <location>
        <position position="106"/>
    </location>
    <ligand>
        <name>FAD</name>
        <dbReference type="ChEBI" id="CHEBI:57692"/>
    </ligand>
</feature>
<keyword evidence="2 5" id="KW-0285">Flavoprotein</keyword>
<name>A0A024GMH3_9STRA</name>
<dbReference type="InterPro" id="IPR017938">
    <property type="entry name" value="Riboflavin_synthase-like_b-brl"/>
</dbReference>
<dbReference type="PANTHER" id="PTHR19370:SF185">
    <property type="entry name" value="NADH-CYTOCHROME B5 REDUCTASE"/>
    <property type="match status" value="1"/>
</dbReference>
<dbReference type="SUPFAM" id="SSF63380">
    <property type="entry name" value="Riboflavin synthase domain-like"/>
    <property type="match status" value="1"/>
</dbReference>
<keyword evidence="8" id="KW-1185">Reference proteome</keyword>
<evidence type="ECO:0000256" key="4">
    <source>
        <dbReference type="ARBA" id="ARBA00023002"/>
    </source>
</evidence>
<dbReference type="AlphaFoldDB" id="A0A024GMH3"/>
<comment type="cofactor">
    <cofactor evidence="1 5">
        <name>FAD</name>
        <dbReference type="ChEBI" id="CHEBI:57692"/>
    </cofactor>
</comment>
<feature type="domain" description="Flavoprotein pyridine nucleotide cytochrome reductase-like FAD-binding" evidence="6">
    <location>
        <begin position="63"/>
        <end position="127"/>
    </location>
</feature>
<evidence type="ECO:0000256" key="5">
    <source>
        <dbReference type="PIRSR" id="PIRSR601834-1"/>
    </source>
</evidence>
<evidence type="ECO:0000256" key="1">
    <source>
        <dbReference type="ARBA" id="ARBA00001974"/>
    </source>
</evidence>
<dbReference type="Proteomes" id="UP000053237">
    <property type="component" value="Unassembled WGS sequence"/>
</dbReference>